<feature type="domain" description="Hemerythrin-like" evidence="2">
    <location>
        <begin position="31"/>
        <end position="154"/>
    </location>
</feature>
<protein>
    <recommendedName>
        <fullName evidence="2">Hemerythrin-like domain-containing protein</fullName>
    </recommendedName>
</protein>
<evidence type="ECO:0000313" key="4">
    <source>
        <dbReference type="Proteomes" id="UP001319861"/>
    </source>
</evidence>
<dbReference type="Gene3D" id="1.20.120.520">
    <property type="entry name" value="nmb1532 protein domain like"/>
    <property type="match status" value="1"/>
</dbReference>
<dbReference type="InterPro" id="IPR012312">
    <property type="entry name" value="Hemerythrin-like"/>
</dbReference>
<keyword evidence="4" id="KW-1185">Reference proteome</keyword>
<feature type="region of interest" description="Disordered" evidence="1">
    <location>
        <begin position="1"/>
        <end position="23"/>
    </location>
</feature>
<evidence type="ECO:0000256" key="1">
    <source>
        <dbReference type="SAM" id="MobiDB-lite"/>
    </source>
</evidence>
<proteinExistence type="predicted"/>
<dbReference type="Proteomes" id="UP001319861">
    <property type="component" value="Chromosome"/>
</dbReference>
<dbReference type="RefSeq" id="WP_229232233.1">
    <property type="nucleotide sequence ID" value="NZ_AP024525.1"/>
</dbReference>
<dbReference type="Pfam" id="PF01814">
    <property type="entry name" value="Hemerythrin"/>
    <property type="match status" value="1"/>
</dbReference>
<evidence type="ECO:0000259" key="2">
    <source>
        <dbReference type="Pfam" id="PF01814"/>
    </source>
</evidence>
<sequence>MAHTDDDHAHHSHSHAHSHTGGFSDDDAALAAVEGHHAHMLERVSALSDALLAAVAAGDAGTAYDEKANLVGWCEDELIPHAVAEEGPLYGPARETAEARLLVEGMLQDHQTIIGLVEELRGADGPRAAALGLAIARAFALHLRKENQLLFPYIVASPDLSLAKAVEGLEEVVG</sequence>
<name>A0ABN6FF08_SINCY</name>
<accession>A0ABN6FF08</accession>
<gene>
    <name evidence="3" type="ORF">SCMU_13360</name>
</gene>
<reference evidence="3 4" key="1">
    <citation type="journal article" date="2021" name="J. Biosci. Bioeng.">
        <title>Identification and characterization of a chc gene cluster responsible for the aromatization pathway of cyclohexanecarboxylate degradation in Sinomonas cyclohexanicum ATCC 51369.</title>
        <authorList>
            <person name="Yamamoto T."/>
            <person name="Hasegawa Y."/>
            <person name="Lau P.C.K."/>
            <person name="Iwaki H."/>
        </authorList>
    </citation>
    <scope>NUCLEOTIDE SEQUENCE [LARGE SCALE GENOMIC DNA]</scope>
    <source>
        <strain evidence="3 4">ATCC 51369</strain>
    </source>
</reference>
<dbReference type="EMBL" id="AP024525">
    <property type="protein sequence ID" value="BCT75494.1"/>
    <property type="molecule type" value="Genomic_DNA"/>
</dbReference>
<organism evidence="3 4">
    <name type="scientific">Sinomonas cyclohexanicum</name>
    <name type="common">Corynebacterium cyclohexanicum</name>
    <dbReference type="NCBI Taxonomy" id="322009"/>
    <lineage>
        <taxon>Bacteria</taxon>
        <taxon>Bacillati</taxon>
        <taxon>Actinomycetota</taxon>
        <taxon>Actinomycetes</taxon>
        <taxon>Micrococcales</taxon>
        <taxon>Micrococcaceae</taxon>
        <taxon>Sinomonas</taxon>
    </lineage>
</organism>
<evidence type="ECO:0000313" key="3">
    <source>
        <dbReference type="EMBL" id="BCT75494.1"/>
    </source>
</evidence>